<evidence type="ECO:0000313" key="1">
    <source>
        <dbReference type="EMBL" id="MPC98615.1"/>
    </source>
</evidence>
<gene>
    <name evidence="1" type="ORF">E2C01_093989</name>
</gene>
<dbReference type="AlphaFoldDB" id="A0A5B7JVR8"/>
<dbReference type="EMBL" id="VSRR010114845">
    <property type="protein sequence ID" value="MPC98615.1"/>
    <property type="molecule type" value="Genomic_DNA"/>
</dbReference>
<keyword evidence="2" id="KW-1185">Reference proteome</keyword>
<name>A0A5B7JVR8_PORTR</name>
<protein>
    <submittedName>
        <fullName evidence="1">Uncharacterized protein</fullName>
    </submittedName>
</protein>
<reference evidence="1 2" key="1">
    <citation type="submission" date="2019-05" db="EMBL/GenBank/DDBJ databases">
        <title>Another draft genome of Portunus trituberculatus and its Hox gene families provides insights of decapod evolution.</title>
        <authorList>
            <person name="Jeong J.-H."/>
            <person name="Song I."/>
            <person name="Kim S."/>
            <person name="Choi T."/>
            <person name="Kim D."/>
            <person name="Ryu S."/>
            <person name="Kim W."/>
        </authorList>
    </citation>
    <scope>NUCLEOTIDE SEQUENCE [LARGE SCALE GENOMIC DNA]</scope>
    <source>
        <tissue evidence="1">Muscle</tissue>
    </source>
</reference>
<dbReference type="Proteomes" id="UP000324222">
    <property type="component" value="Unassembled WGS sequence"/>
</dbReference>
<sequence>MCVTSCTDPPILESLLKVSGHNTWCTDTGFALRPATVCADRAEVLFPATTIHWFQETLIRLSVTDRLPRIVLELLPVWKL</sequence>
<organism evidence="1 2">
    <name type="scientific">Portunus trituberculatus</name>
    <name type="common">Swimming crab</name>
    <name type="synonym">Neptunus trituberculatus</name>
    <dbReference type="NCBI Taxonomy" id="210409"/>
    <lineage>
        <taxon>Eukaryota</taxon>
        <taxon>Metazoa</taxon>
        <taxon>Ecdysozoa</taxon>
        <taxon>Arthropoda</taxon>
        <taxon>Crustacea</taxon>
        <taxon>Multicrustacea</taxon>
        <taxon>Malacostraca</taxon>
        <taxon>Eumalacostraca</taxon>
        <taxon>Eucarida</taxon>
        <taxon>Decapoda</taxon>
        <taxon>Pleocyemata</taxon>
        <taxon>Brachyura</taxon>
        <taxon>Eubrachyura</taxon>
        <taxon>Portunoidea</taxon>
        <taxon>Portunidae</taxon>
        <taxon>Portuninae</taxon>
        <taxon>Portunus</taxon>
    </lineage>
</organism>
<proteinExistence type="predicted"/>
<evidence type="ECO:0000313" key="2">
    <source>
        <dbReference type="Proteomes" id="UP000324222"/>
    </source>
</evidence>
<comment type="caution">
    <text evidence="1">The sequence shown here is derived from an EMBL/GenBank/DDBJ whole genome shotgun (WGS) entry which is preliminary data.</text>
</comment>
<accession>A0A5B7JVR8</accession>